<accession>A0A7U2ERP1</accession>
<protein>
    <submittedName>
        <fullName evidence="2">Uncharacterized protein</fullName>
    </submittedName>
</protein>
<reference evidence="3" key="1">
    <citation type="journal article" date="2021" name="BMC Genomics">
        <title>Chromosome-level genome assembly and manually-curated proteome of model necrotroph Parastagonospora nodorum Sn15 reveals a genome-wide trove of candidate effector homologs, and redundancy of virulence-related functions within an accessory chromosome.</title>
        <authorList>
            <person name="Bertazzoni S."/>
            <person name="Jones D.A.B."/>
            <person name="Phan H.T."/>
            <person name="Tan K.-C."/>
            <person name="Hane J.K."/>
        </authorList>
    </citation>
    <scope>NUCLEOTIDE SEQUENCE [LARGE SCALE GENOMIC DNA]</scope>
    <source>
        <strain evidence="3">SN15 / ATCC MYA-4574 / FGSC 10173)</strain>
    </source>
</reference>
<feature type="compositionally biased region" description="Polar residues" evidence="1">
    <location>
        <begin position="64"/>
        <end position="83"/>
    </location>
</feature>
<keyword evidence="3" id="KW-1185">Reference proteome</keyword>
<dbReference type="VEuPathDB" id="FungiDB:JI435_002280"/>
<gene>
    <name evidence="2" type="ORF">JI435_002280</name>
</gene>
<evidence type="ECO:0000313" key="2">
    <source>
        <dbReference type="EMBL" id="QRC90708.1"/>
    </source>
</evidence>
<dbReference type="OrthoDB" id="3920481at2759"/>
<feature type="compositionally biased region" description="Low complexity" evidence="1">
    <location>
        <begin position="91"/>
        <end position="126"/>
    </location>
</feature>
<feature type="region of interest" description="Disordered" evidence="1">
    <location>
        <begin position="60"/>
        <end position="130"/>
    </location>
</feature>
<dbReference type="EMBL" id="CP069023">
    <property type="protein sequence ID" value="QRC90708.1"/>
    <property type="molecule type" value="Genomic_DNA"/>
</dbReference>
<organism evidence="2 3">
    <name type="scientific">Phaeosphaeria nodorum (strain SN15 / ATCC MYA-4574 / FGSC 10173)</name>
    <name type="common">Glume blotch fungus</name>
    <name type="synonym">Parastagonospora nodorum</name>
    <dbReference type="NCBI Taxonomy" id="321614"/>
    <lineage>
        <taxon>Eukaryota</taxon>
        <taxon>Fungi</taxon>
        <taxon>Dikarya</taxon>
        <taxon>Ascomycota</taxon>
        <taxon>Pezizomycotina</taxon>
        <taxon>Dothideomycetes</taxon>
        <taxon>Pleosporomycetidae</taxon>
        <taxon>Pleosporales</taxon>
        <taxon>Pleosporineae</taxon>
        <taxon>Phaeosphaeriaceae</taxon>
        <taxon>Parastagonospora</taxon>
    </lineage>
</organism>
<evidence type="ECO:0000256" key="1">
    <source>
        <dbReference type="SAM" id="MobiDB-lite"/>
    </source>
</evidence>
<dbReference type="AlphaFoldDB" id="A0A7U2ERP1"/>
<sequence>MYADLSPDYPNVVPFYYFSIVVPASAQSTHYSTETPTITPMSEYLAQTPADPINPLLAYRHSPSESMSAPSDASRLLQLQTSAAHPRTLQHSDSSSRSLGSSSPNSSPPNSRSSSTDSGTSSHRGSMPSPSVLACCRCRRESLMGMIQFSTNTYYCSHCARMVGYSAG</sequence>
<evidence type="ECO:0000313" key="3">
    <source>
        <dbReference type="Proteomes" id="UP000663193"/>
    </source>
</evidence>
<dbReference type="KEGG" id="pno:SNOG_00228"/>
<dbReference type="RefSeq" id="XP_001790919.1">
    <property type="nucleotide sequence ID" value="XM_001790867.1"/>
</dbReference>
<name>A0A7U2ERP1_PHANO</name>
<dbReference type="Proteomes" id="UP000663193">
    <property type="component" value="Chromosome 1"/>
</dbReference>
<proteinExistence type="predicted"/>